<dbReference type="EMBL" id="CP001744">
    <property type="protein sequence ID" value="ADG66551.1"/>
    <property type="molecule type" value="Genomic_DNA"/>
</dbReference>
<evidence type="ECO:0000313" key="1">
    <source>
        <dbReference type="EMBL" id="ADG66551.1"/>
    </source>
</evidence>
<proteinExistence type="predicted"/>
<keyword evidence="2" id="KW-1185">Reference proteome</keyword>
<dbReference type="OrthoDB" id="5498373at2"/>
<name>D5SRL7_PLAL2</name>
<dbReference type="KEGG" id="plm:Plim_0704"/>
<dbReference type="Proteomes" id="UP000002220">
    <property type="component" value="Chromosome"/>
</dbReference>
<dbReference type="eggNOG" id="COG1039">
    <property type="taxonomic scope" value="Bacteria"/>
</dbReference>
<gene>
    <name evidence="1" type="ordered locus">Plim_0704</name>
</gene>
<dbReference type="InterPro" id="IPR036397">
    <property type="entry name" value="RNaseH_sf"/>
</dbReference>
<accession>D5SRL7</accession>
<organism evidence="1 2">
    <name type="scientific">Planctopirus limnophila (strain ATCC 43296 / DSM 3776 / IFAM 1008 / Mu 290)</name>
    <name type="common">Planctomyces limnophilus</name>
    <dbReference type="NCBI Taxonomy" id="521674"/>
    <lineage>
        <taxon>Bacteria</taxon>
        <taxon>Pseudomonadati</taxon>
        <taxon>Planctomycetota</taxon>
        <taxon>Planctomycetia</taxon>
        <taxon>Planctomycetales</taxon>
        <taxon>Planctomycetaceae</taxon>
        <taxon>Planctopirus</taxon>
    </lineage>
</organism>
<dbReference type="InterPro" id="IPR012337">
    <property type="entry name" value="RNaseH-like_sf"/>
</dbReference>
<dbReference type="SUPFAM" id="SSF53098">
    <property type="entry name" value="Ribonuclease H-like"/>
    <property type="match status" value="2"/>
</dbReference>
<dbReference type="STRING" id="521674.Plim_0704"/>
<sequence length="363" mass="40632">MNFLQIGNKLSGLEQRKLRWIGLDEAGLGPNLGPLVITATVWETPLAWWPSSTQGQIPQCLNAASNTFWESQSSAITQTTSREETRLHIADSKAVYSTSRGLDSLAASVNGLLHVWHAGADSSCKSLPANIGELVDLVEQSSPAKHQTSEIIEPWFADLKAIPLPGQQLTSVQESAISNWLNVCCEAQIELTAIHSRVVFTPEFNYRVKSTGNKSTAVSEIAFELMQKAVQEILANDPAAPILLLSDQHGGRKNYEALLANYFPDAWWKTLPATGEGRYYLAENIFASFAPRSESYLPVAAASLVCKYLRECCMHAFNHWWLQQLPKIKPTQGYPQDARRFRAEIVEYCQKHQLEEDLWWRCK</sequence>
<dbReference type="HOGENOM" id="CLU_056340_0_0_0"/>
<dbReference type="Gene3D" id="3.30.420.10">
    <property type="entry name" value="Ribonuclease H-like superfamily/Ribonuclease H"/>
    <property type="match status" value="2"/>
</dbReference>
<dbReference type="AlphaFoldDB" id="D5SRL7"/>
<reference evidence="1 2" key="1">
    <citation type="journal article" date="2010" name="Stand. Genomic Sci.">
        <title>Complete genome sequence of Planctomyces limnophilus type strain (Mu 290).</title>
        <authorList>
            <person name="Labutti K."/>
            <person name="Sikorski J."/>
            <person name="Schneider S."/>
            <person name="Nolan M."/>
            <person name="Lucas S."/>
            <person name="Glavina Del Rio T."/>
            <person name="Tice H."/>
            <person name="Cheng J.F."/>
            <person name="Goodwin L."/>
            <person name="Pitluck S."/>
            <person name="Liolios K."/>
            <person name="Ivanova N."/>
            <person name="Mavromatis K."/>
            <person name="Mikhailova N."/>
            <person name="Pati A."/>
            <person name="Chen A."/>
            <person name="Palaniappan K."/>
            <person name="Land M."/>
            <person name="Hauser L."/>
            <person name="Chang Y.J."/>
            <person name="Jeffries C.D."/>
            <person name="Tindall B.J."/>
            <person name="Rohde M."/>
            <person name="Goker M."/>
            <person name="Woyke T."/>
            <person name="Bristow J."/>
            <person name="Eisen J.A."/>
            <person name="Markowitz V."/>
            <person name="Hugenholtz P."/>
            <person name="Kyrpides N.C."/>
            <person name="Klenk H.P."/>
            <person name="Lapidus A."/>
        </authorList>
    </citation>
    <scope>NUCLEOTIDE SEQUENCE [LARGE SCALE GENOMIC DNA]</scope>
    <source>
        <strain evidence="2">ATCC 43296 / DSM 3776 / IFAM 1008 / 290</strain>
    </source>
</reference>
<dbReference type="RefSeq" id="WP_013108982.1">
    <property type="nucleotide sequence ID" value="NC_014148.1"/>
</dbReference>
<protein>
    <submittedName>
        <fullName evidence="1">Uncharacterized protein</fullName>
    </submittedName>
</protein>
<evidence type="ECO:0000313" key="2">
    <source>
        <dbReference type="Proteomes" id="UP000002220"/>
    </source>
</evidence>
<dbReference type="GO" id="GO:0003676">
    <property type="term" value="F:nucleic acid binding"/>
    <property type="evidence" value="ECO:0007669"/>
    <property type="project" value="InterPro"/>
</dbReference>